<evidence type="ECO:0000313" key="3">
    <source>
        <dbReference type="Proteomes" id="UP000278222"/>
    </source>
</evidence>
<dbReference type="Proteomes" id="UP000278222">
    <property type="component" value="Unassembled WGS sequence"/>
</dbReference>
<gene>
    <name evidence="2" type="ORF">EDC65_1969</name>
</gene>
<proteinExistence type="predicted"/>
<keyword evidence="3" id="KW-1185">Reference proteome</keyword>
<evidence type="ECO:0000313" key="2">
    <source>
        <dbReference type="EMBL" id="ROQ00173.1"/>
    </source>
</evidence>
<evidence type="ECO:0000256" key="1">
    <source>
        <dbReference type="SAM" id="Phobius"/>
    </source>
</evidence>
<organism evidence="2 3">
    <name type="scientific">Stella humosa</name>
    <dbReference type="NCBI Taxonomy" id="94"/>
    <lineage>
        <taxon>Bacteria</taxon>
        <taxon>Pseudomonadati</taxon>
        <taxon>Pseudomonadota</taxon>
        <taxon>Alphaproteobacteria</taxon>
        <taxon>Rhodospirillales</taxon>
        <taxon>Stellaceae</taxon>
        <taxon>Stella</taxon>
    </lineage>
</organism>
<accession>A0A3N1M8Y5</accession>
<protein>
    <submittedName>
        <fullName evidence="2">Uncharacterized protein</fullName>
    </submittedName>
</protein>
<sequence length="93" mass="9981">MQIERTRAGREPEVTHADLLARIAVLEIQIGHLRETIQAGAAERARILAELTELKLLVAQIRGAWRVVGAACGAVGMVMGALLPTLFRTIIGG</sequence>
<dbReference type="RefSeq" id="WP_123689479.1">
    <property type="nucleotide sequence ID" value="NZ_AP019700.1"/>
</dbReference>
<dbReference type="AlphaFoldDB" id="A0A3N1M8Y5"/>
<feature type="transmembrane region" description="Helical" evidence="1">
    <location>
        <begin position="64"/>
        <end position="87"/>
    </location>
</feature>
<keyword evidence="1" id="KW-1133">Transmembrane helix</keyword>
<comment type="caution">
    <text evidence="2">The sequence shown here is derived from an EMBL/GenBank/DDBJ whole genome shotgun (WGS) entry which is preliminary data.</text>
</comment>
<name>A0A3N1M8Y5_9PROT</name>
<keyword evidence="1" id="KW-0812">Transmembrane</keyword>
<keyword evidence="1" id="KW-0472">Membrane</keyword>
<reference evidence="2 3" key="1">
    <citation type="submission" date="2018-11" db="EMBL/GenBank/DDBJ databases">
        <title>Genomic Encyclopedia of Type Strains, Phase IV (KMG-IV): sequencing the most valuable type-strain genomes for metagenomic binning, comparative biology and taxonomic classification.</title>
        <authorList>
            <person name="Goeker M."/>
        </authorList>
    </citation>
    <scope>NUCLEOTIDE SEQUENCE [LARGE SCALE GENOMIC DNA]</scope>
    <source>
        <strain evidence="2 3">DSM 5900</strain>
    </source>
</reference>
<dbReference type="EMBL" id="RJKX01000013">
    <property type="protein sequence ID" value="ROQ00173.1"/>
    <property type="molecule type" value="Genomic_DNA"/>
</dbReference>